<keyword evidence="6 10" id="KW-0479">Metal-binding</keyword>
<dbReference type="OrthoDB" id="9808022at2"/>
<keyword evidence="5 10" id="KW-0949">S-adenosyl-L-methionine</keyword>
<dbReference type="SFLD" id="SFLDG01082">
    <property type="entry name" value="B12-binding_domain_containing"/>
    <property type="match status" value="1"/>
</dbReference>
<evidence type="ECO:0000313" key="12">
    <source>
        <dbReference type="EMBL" id="SOH05961.1"/>
    </source>
</evidence>
<evidence type="ECO:0000256" key="10">
    <source>
        <dbReference type="RuleBase" id="RU364116"/>
    </source>
</evidence>
<protein>
    <recommendedName>
        <fullName evidence="3 10">Heme chaperone HemW</fullName>
    </recommendedName>
</protein>
<evidence type="ECO:0000256" key="8">
    <source>
        <dbReference type="ARBA" id="ARBA00023014"/>
    </source>
</evidence>
<evidence type="ECO:0000259" key="11">
    <source>
        <dbReference type="PROSITE" id="PS51918"/>
    </source>
</evidence>
<dbReference type="PANTHER" id="PTHR13932:SF5">
    <property type="entry name" value="RADICAL S-ADENOSYL METHIONINE DOMAIN-CONTAINING PROTEIN 1, MITOCHONDRIAL"/>
    <property type="match status" value="1"/>
</dbReference>
<gene>
    <name evidence="12" type="primary">hemN</name>
    <name evidence="12" type="ORF">KSMBR1_3487</name>
</gene>
<keyword evidence="9 10" id="KW-0143">Chaperone</keyword>
<evidence type="ECO:0000256" key="2">
    <source>
        <dbReference type="ARBA" id="ARBA00006100"/>
    </source>
</evidence>
<dbReference type="InterPro" id="IPR034505">
    <property type="entry name" value="Coproporphyrinogen-III_oxidase"/>
</dbReference>
<evidence type="ECO:0000256" key="3">
    <source>
        <dbReference type="ARBA" id="ARBA00017228"/>
    </source>
</evidence>
<dbReference type="Pfam" id="PF04055">
    <property type="entry name" value="Radical_SAM"/>
    <property type="match status" value="1"/>
</dbReference>
<proteinExistence type="inferred from homology"/>
<sequence>MEKYFIEEKHTNSLNQPFLMHRIRKPLLPLYLHIPFCSKKCDYCDFNSIVSEADIIDRYINALEKELNAFAERYACDTVYVGGGTPTILNENQIKTLLHSIRRCPENADAPEYTVEANPGTLTRGKVRLLKEYGVNRISVGVQSFQDRYLNFLGRIHTSAVAVQSIELIISEGFKNVNIDLIFGYPGQTLDEWIRDLRMAVELQPEHISTYALTYEGETPLAKKAVNGAISKLDEEIELKMYKTAIRFLHENNYCHYEISNFARLGYECVHNINYWNNKRYIGIGAGACSFLDGERTMNERNVLQYIKAIEDNTEVKVFRESLPQRKYASETIVMALRMLRGISGTEFYDRFGYKIEDQFGTQMKDLQCLGLVNYDDKRLKLTEKGLFVADSVMSEFL</sequence>
<dbReference type="GO" id="GO:0006779">
    <property type="term" value="P:porphyrin-containing compound biosynthetic process"/>
    <property type="evidence" value="ECO:0007669"/>
    <property type="project" value="InterPro"/>
</dbReference>
<dbReference type="RefSeq" id="WP_099326482.1">
    <property type="nucleotide sequence ID" value="NZ_LT934425.1"/>
</dbReference>
<evidence type="ECO:0000256" key="9">
    <source>
        <dbReference type="ARBA" id="ARBA00023186"/>
    </source>
</evidence>
<dbReference type="InterPro" id="IPR004559">
    <property type="entry name" value="HemW-like"/>
</dbReference>
<feature type="domain" description="Radical SAM core" evidence="11">
    <location>
        <begin position="22"/>
        <end position="252"/>
    </location>
</feature>
<dbReference type="Proteomes" id="UP000221734">
    <property type="component" value="Chromosome Kuenenia_stuttgartiensis_MBR1"/>
</dbReference>
<evidence type="ECO:0000313" key="13">
    <source>
        <dbReference type="Proteomes" id="UP000221734"/>
    </source>
</evidence>
<dbReference type="GO" id="GO:0051539">
    <property type="term" value="F:4 iron, 4 sulfur cluster binding"/>
    <property type="evidence" value="ECO:0007669"/>
    <property type="project" value="UniProtKB-UniRule"/>
</dbReference>
<comment type="cofactor">
    <cofactor evidence="1">
        <name>[4Fe-4S] cluster</name>
        <dbReference type="ChEBI" id="CHEBI:49883"/>
    </cofactor>
</comment>
<dbReference type="SFLD" id="SFLDS00029">
    <property type="entry name" value="Radical_SAM"/>
    <property type="match status" value="1"/>
</dbReference>
<comment type="function">
    <text evidence="10">Probably acts as a heme chaperone, transferring heme to an unknown acceptor. Binds one molecule of heme per monomer, possibly covalently. Binds 1 [4Fe-4S] cluster. The cluster is coordinated with 3 cysteines and an exchangeable S-adenosyl-L-methionine.</text>
</comment>
<comment type="subcellular location">
    <subcellularLocation>
        <location evidence="10">Cytoplasm</location>
    </subcellularLocation>
</comment>
<keyword evidence="4 10" id="KW-0349">Heme</keyword>
<evidence type="ECO:0000256" key="7">
    <source>
        <dbReference type="ARBA" id="ARBA00023004"/>
    </source>
</evidence>
<dbReference type="KEGG" id="kst:KSMBR1_3487"/>
<keyword evidence="10" id="KW-0963">Cytoplasm</keyword>
<dbReference type="InterPro" id="IPR007197">
    <property type="entry name" value="rSAM"/>
</dbReference>
<keyword evidence="13" id="KW-1185">Reference proteome</keyword>
<evidence type="ECO:0000256" key="6">
    <source>
        <dbReference type="ARBA" id="ARBA00022723"/>
    </source>
</evidence>
<dbReference type="Gene3D" id="3.20.20.70">
    <property type="entry name" value="Aldolase class I"/>
    <property type="match status" value="1"/>
</dbReference>
<name>A0A2C9CJX7_KUEST</name>
<dbReference type="PANTHER" id="PTHR13932">
    <property type="entry name" value="COPROPORPHYRINIGEN III OXIDASE"/>
    <property type="match status" value="1"/>
</dbReference>
<dbReference type="InterPro" id="IPR006638">
    <property type="entry name" value="Elp3/MiaA/NifB-like_rSAM"/>
</dbReference>
<evidence type="ECO:0000256" key="4">
    <source>
        <dbReference type="ARBA" id="ARBA00022617"/>
    </source>
</evidence>
<dbReference type="SFLD" id="SFLDF00288">
    <property type="entry name" value="HemN-like__clustered_with_nucl"/>
    <property type="match status" value="1"/>
</dbReference>
<keyword evidence="8 10" id="KW-0411">Iron-sulfur</keyword>
<dbReference type="GO" id="GO:0004109">
    <property type="term" value="F:coproporphyrinogen oxidase activity"/>
    <property type="evidence" value="ECO:0007669"/>
    <property type="project" value="InterPro"/>
</dbReference>
<reference evidence="13" key="1">
    <citation type="submission" date="2017-10" db="EMBL/GenBank/DDBJ databases">
        <authorList>
            <person name="Frank J."/>
        </authorList>
    </citation>
    <scope>NUCLEOTIDE SEQUENCE [LARGE SCALE GENOMIC DNA]</scope>
</reference>
<keyword evidence="10" id="KW-0004">4Fe-4S</keyword>
<dbReference type="CDD" id="cd01335">
    <property type="entry name" value="Radical_SAM"/>
    <property type="match status" value="1"/>
</dbReference>
<dbReference type="InterPro" id="IPR058240">
    <property type="entry name" value="rSAM_sf"/>
</dbReference>
<organism evidence="12 13">
    <name type="scientific">Kuenenia stuttgartiensis</name>
    <dbReference type="NCBI Taxonomy" id="174633"/>
    <lineage>
        <taxon>Bacteria</taxon>
        <taxon>Pseudomonadati</taxon>
        <taxon>Planctomycetota</taxon>
        <taxon>Candidatus Brocadiia</taxon>
        <taxon>Candidatus Brocadiales</taxon>
        <taxon>Candidatus Brocadiaceae</taxon>
        <taxon>Candidatus Kuenenia</taxon>
    </lineage>
</organism>
<dbReference type="SFLD" id="SFLDF00562">
    <property type="entry name" value="HemN-like__clustered_with_heat"/>
    <property type="match status" value="1"/>
</dbReference>
<dbReference type="GO" id="GO:0046872">
    <property type="term" value="F:metal ion binding"/>
    <property type="evidence" value="ECO:0007669"/>
    <property type="project" value="UniProtKB-UniRule"/>
</dbReference>
<evidence type="ECO:0000256" key="5">
    <source>
        <dbReference type="ARBA" id="ARBA00022691"/>
    </source>
</evidence>
<dbReference type="SUPFAM" id="SSF102114">
    <property type="entry name" value="Radical SAM enzymes"/>
    <property type="match status" value="1"/>
</dbReference>
<dbReference type="Pfam" id="PF06969">
    <property type="entry name" value="HemN_C"/>
    <property type="match status" value="1"/>
</dbReference>
<accession>A0A2C9CJX7</accession>
<dbReference type="AlphaFoldDB" id="A0A2C9CJX7"/>
<dbReference type="NCBIfam" id="TIGR00539">
    <property type="entry name" value="hemN_rel"/>
    <property type="match status" value="1"/>
</dbReference>
<dbReference type="InterPro" id="IPR010723">
    <property type="entry name" value="HemN_C"/>
</dbReference>
<keyword evidence="7 10" id="KW-0408">Iron</keyword>
<dbReference type="GO" id="GO:0005737">
    <property type="term" value="C:cytoplasm"/>
    <property type="evidence" value="ECO:0007669"/>
    <property type="project" value="UniProtKB-SubCell"/>
</dbReference>
<dbReference type="InterPro" id="IPR013785">
    <property type="entry name" value="Aldolase_TIM"/>
</dbReference>
<dbReference type="EMBL" id="LT934425">
    <property type="protein sequence ID" value="SOH05961.1"/>
    <property type="molecule type" value="Genomic_DNA"/>
</dbReference>
<dbReference type="SFLD" id="SFLDG01065">
    <property type="entry name" value="anaerobic_coproporphyrinogen-I"/>
    <property type="match status" value="1"/>
</dbReference>
<comment type="similarity">
    <text evidence="2">Belongs to the anaerobic coproporphyrinogen-III oxidase family. HemW subfamily.</text>
</comment>
<evidence type="ECO:0000256" key="1">
    <source>
        <dbReference type="ARBA" id="ARBA00001966"/>
    </source>
</evidence>
<dbReference type="PROSITE" id="PS51918">
    <property type="entry name" value="RADICAL_SAM"/>
    <property type="match status" value="1"/>
</dbReference>
<dbReference type="SMART" id="SM00729">
    <property type="entry name" value="Elp3"/>
    <property type="match status" value="1"/>
</dbReference>